<protein>
    <submittedName>
        <fullName evidence="1">Uncharacterized protein</fullName>
    </submittedName>
</protein>
<dbReference type="EnsemblBacteria" id="ACO78489">
    <property type="protein sequence ID" value="ACO78489"/>
    <property type="gene ID" value="Avin_23010"/>
</dbReference>
<organism evidence="1 2">
    <name type="scientific">Azotobacter vinelandii (strain DJ / ATCC BAA-1303)</name>
    <dbReference type="NCBI Taxonomy" id="322710"/>
    <lineage>
        <taxon>Bacteria</taxon>
        <taxon>Pseudomonadati</taxon>
        <taxon>Pseudomonadota</taxon>
        <taxon>Gammaproteobacteria</taxon>
        <taxon>Pseudomonadales</taxon>
        <taxon>Pseudomonadaceae</taxon>
        <taxon>Azotobacter</taxon>
    </lineage>
</organism>
<dbReference type="EMBL" id="CP001157">
    <property type="protein sequence ID" value="ACO78489.1"/>
    <property type="molecule type" value="Genomic_DNA"/>
</dbReference>
<dbReference type="AlphaFoldDB" id="C1DGH8"/>
<reference evidence="1 2" key="1">
    <citation type="journal article" date="2009" name="J. Bacteriol.">
        <title>Genome sequence of Azotobacter vinelandii, an obligate aerobe specialized to support diverse anaerobic metabolic processes.</title>
        <authorList>
            <person name="Setubal J.C."/>
            <person name="dos Santos P."/>
            <person name="Goldman B.S."/>
            <person name="Ertesvag H."/>
            <person name="Espin G."/>
            <person name="Rubio L.M."/>
            <person name="Valla S."/>
            <person name="Almeida N.F."/>
            <person name="Balasubramanian D."/>
            <person name="Cromes L."/>
            <person name="Curatti L."/>
            <person name="Du Z."/>
            <person name="Godsy E."/>
            <person name="Goodner B."/>
            <person name="Hellner-Burris K."/>
            <person name="Hernandez J.A."/>
            <person name="Houmiel K."/>
            <person name="Imperial J."/>
            <person name="Kennedy C."/>
            <person name="Larson T.J."/>
            <person name="Latreille P."/>
            <person name="Ligon L.S."/>
            <person name="Lu J."/>
            <person name="Maerk M."/>
            <person name="Miller N.M."/>
            <person name="Norton S."/>
            <person name="O'Carroll I.P."/>
            <person name="Paulsen I."/>
            <person name="Raulfs E.C."/>
            <person name="Roemer R."/>
            <person name="Rosser J."/>
            <person name="Segura D."/>
            <person name="Slater S."/>
            <person name="Stricklin S.L."/>
            <person name="Studholme D.J."/>
            <person name="Sun J."/>
            <person name="Viana C.J."/>
            <person name="Wallin E."/>
            <person name="Wang B."/>
            <person name="Wheeler C."/>
            <person name="Zhu H."/>
            <person name="Dean D.R."/>
            <person name="Dixon R."/>
            <person name="Wood D."/>
        </authorList>
    </citation>
    <scope>NUCLEOTIDE SEQUENCE [LARGE SCALE GENOMIC DNA]</scope>
    <source>
        <strain evidence="2">DJ / ATCC BAA-1303</strain>
    </source>
</reference>
<dbReference type="KEGG" id="avn:Avin_23010"/>
<accession>C1DGH8</accession>
<evidence type="ECO:0000313" key="1">
    <source>
        <dbReference type="EMBL" id="ACO78489.1"/>
    </source>
</evidence>
<gene>
    <name evidence="1" type="ordered locus">Avin_23010</name>
</gene>
<dbReference type="STRING" id="322710.Avin_23010"/>
<sequence>MSGASSLGHGLPSLSQCAVQDQAGLSGSDHQPTDLPRFLNQPKRLCYASRVLSEAQACNSST</sequence>
<name>C1DGH8_AZOVD</name>
<keyword evidence="2" id="KW-1185">Reference proteome</keyword>
<evidence type="ECO:0000313" key="2">
    <source>
        <dbReference type="Proteomes" id="UP000002424"/>
    </source>
</evidence>
<proteinExistence type="predicted"/>
<dbReference type="HOGENOM" id="CLU_2894218_0_0_6"/>
<dbReference type="Proteomes" id="UP000002424">
    <property type="component" value="Chromosome"/>
</dbReference>